<reference evidence="1" key="1">
    <citation type="journal article" date="2015" name="Nature">
        <title>Complex archaea that bridge the gap between prokaryotes and eukaryotes.</title>
        <authorList>
            <person name="Spang A."/>
            <person name="Saw J.H."/>
            <person name="Jorgensen S.L."/>
            <person name="Zaremba-Niedzwiedzka K."/>
            <person name="Martijn J."/>
            <person name="Lind A.E."/>
            <person name="van Eijk R."/>
            <person name="Schleper C."/>
            <person name="Guy L."/>
            <person name="Ettema T.J."/>
        </authorList>
    </citation>
    <scope>NUCLEOTIDE SEQUENCE</scope>
</reference>
<dbReference type="AlphaFoldDB" id="A0A0F9FRY7"/>
<organism evidence="1">
    <name type="scientific">marine sediment metagenome</name>
    <dbReference type="NCBI Taxonomy" id="412755"/>
    <lineage>
        <taxon>unclassified sequences</taxon>
        <taxon>metagenomes</taxon>
        <taxon>ecological metagenomes</taxon>
    </lineage>
</organism>
<sequence length="87" mass="9868">MKILASKDFNIPLRFNKLVVRWCRGFTEVLKPGIRFHGKAHCEQKIMFDHPHIVDRAHIVQLSATEAEEIGLITALGVIQGKKHGLL</sequence>
<evidence type="ECO:0000313" key="1">
    <source>
        <dbReference type="EMBL" id="KKL53797.1"/>
    </source>
</evidence>
<accession>A0A0F9FRY7</accession>
<name>A0A0F9FRY7_9ZZZZ</name>
<proteinExistence type="predicted"/>
<comment type="caution">
    <text evidence="1">The sequence shown here is derived from an EMBL/GenBank/DDBJ whole genome shotgun (WGS) entry which is preliminary data.</text>
</comment>
<protein>
    <submittedName>
        <fullName evidence="1">Uncharacterized protein</fullName>
    </submittedName>
</protein>
<gene>
    <name evidence="1" type="ORF">LCGC14_2271800</name>
</gene>
<dbReference type="EMBL" id="LAZR01031423">
    <property type="protein sequence ID" value="KKL53797.1"/>
    <property type="molecule type" value="Genomic_DNA"/>
</dbReference>